<dbReference type="Gene3D" id="1.25.40.10">
    <property type="entry name" value="Tetratricopeptide repeat domain"/>
    <property type="match status" value="2"/>
</dbReference>
<feature type="non-terminal residue" evidence="2">
    <location>
        <position position="1"/>
    </location>
</feature>
<dbReference type="PANTHER" id="PTHR45153:SF1">
    <property type="entry name" value="TETRATRICOPEPTIDE REPEAT PROTEIN 16"/>
    <property type="match status" value="1"/>
</dbReference>
<feature type="non-terminal residue" evidence="2">
    <location>
        <position position="259"/>
    </location>
</feature>
<dbReference type="PROSITE" id="PS50005">
    <property type="entry name" value="TPR"/>
    <property type="match status" value="1"/>
</dbReference>
<organism evidence="2 3">
    <name type="scientific">Penelope pileata</name>
    <dbReference type="NCBI Taxonomy" id="1118817"/>
    <lineage>
        <taxon>Eukaryota</taxon>
        <taxon>Metazoa</taxon>
        <taxon>Chordata</taxon>
        <taxon>Craniata</taxon>
        <taxon>Vertebrata</taxon>
        <taxon>Euteleostomi</taxon>
        <taxon>Archelosauria</taxon>
        <taxon>Archosauria</taxon>
        <taxon>Dinosauria</taxon>
        <taxon>Saurischia</taxon>
        <taxon>Theropoda</taxon>
        <taxon>Coelurosauria</taxon>
        <taxon>Aves</taxon>
        <taxon>Neognathae</taxon>
        <taxon>Galloanserae</taxon>
        <taxon>Galliformes</taxon>
        <taxon>Cracidae</taxon>
        <taxon>Penelope</taxon>
    </lineage>
</organism>
<gene>
    <name evidence="2" type="primary">Ttc16</name>
    <name evidence="2" type="ORF">PENPIL_R13059</name>
</gene>
<keyword evidence="3" id="KW-1185">Reference proteome</keyword>
<comment type="caution">
    <text evidence="2">The sequence shown here is derived from an EMBL/GenBank/DDBJ whole genome shotgun (WGS) entry which is preliminary data.</text>
</comment>
<dbReference type="PANTHER" id="PTHR45153">
    <property type="entry name" value="TETRATRICOPEPTIDE REPEAT PROTEIN 16"/>
    <property type="match status" value="1"/>
</dbReference>
<dbReference type="EMBL" id="WBMW01005411">
    <property type="protein sequence ID" value="NXC49265.1"/>
    <property type="molecule type" value="Genomic_DNA"/>
</dbReference>
<keyword evidence="1" id="KW-0802">TPR repeat</keyword>
<dbReference type="SUPFAM" id="SSF48452">
    <property type="entry name" value="TPR-like"/>
    <property type="match status" value="1"/>
</dbReference>
<dbReference type="Proteomes" id="UP000613066">
    <property type="component" value="Unassembled WGS sequence"/>
</dbReference>
<evidence type="ECO:0000313" key="2">
    <source>
        <dbReference type="EMBL" id="NXC49265.1"/>
    </source>
</evidence>
<dbReference type="InterPro" id="IPR019734">
    <property type="entry name" value="TPR_rpt"/>
</dbReference>
<sequence>WQKGRDLSSRGRWEEAILCYTKAIGLDPQRGRCLLDQELYSEALEAFTRAAELQPHRRVFHQRSIVCLAAISEFPGCLQMLNRDLEKDARNPDLYVLRASFYERFGQPALCHQDIQRALELEPQHRAARALQQRLLRQGQEAKAEAVSRALRGDLRGALFRISFAIENDPLAAEFFILRGTLLRQLKDFSAARRDLARARELCAQGSPAAQEVQRQLVLTYNDCAVRCYGLGRLNEAVKLLGEALRDEKTEEGLYVNRG</sequence>
<dbReference type="InterPro" id="IPR011990">
    <property type="entry name" value="TPR-like_helical_dom_sf"/>
</dbReference>
<protein>
    <submittedName>
        <fullName evidence="2">TTC16 protein</fullName>
    </submittedName>
</protein>
<dbReference type="SMART" id="SM00028">
    <property type="entry name" value="TPR"/>
    <property type="match status" value="4"/>
</dbReference>
<evidence type="ECO:0000313" key="3">
    <source>
        <dbReference type="Proteomes" id="UP000613066"/>
    </source>
</evidence>
<accession>A0A851PD24</accession>
<dbReference type="OrthoDB" id="1926212at2759"/>
<evidence type="ECO:0000256" key="1">
    <source>
        <dbReference type="PROSITE-ProRule" id="PRU00339"/>
    </source>
</evidence>
<dbReference type="AlphaFoldDB" id="A0A851PD24"/>
<dbReference type="Pfam" id="PF13432">
    <property type="entry name" value="TPR_16"/>
    <property type="match status" value="1"/>
</dbReference>
<reference evidence="2" key="1">
    <citation type="submission" date="2019-09" db="EMBL/GenBank/DDBJ databases">
        <title>Bird 10,000 Genomes (B10K) Project - Family phase.</title>
        <authorList>
            <person name="Zhang G."/>
        </authorList>
    </citation>
    <scope>NUCLEOTIDE SEQUENCE</scope>
    <source>
        <strain evidence="2">B10K-DU-001-08</strain>
        <tissue evidence="2">Muscle</tissue>
    </source>
</reference>
<name>A0A851PD24_9GALL</name>
<feature type="repeat" description="TPR" evidence="1">
    <location>
        <begin position="24"/>
        <end position="57"/>
    </location>
</feature>
<proteinExistence type="predicted"/>